<comment type="similarity">
    <text evidence="1">Belongs to the metallo-dependent hydrolases superfamily. TatD-type hydrolase family.</text>
</comment>
<dbReference type="Gene3D" id="3.20.20.140">
    <property type="entry name" value="Metal-dependent hydrolases"/>
    <property type="match status" value="1"/>
</dbReference>
<dbReference type="InterPro" id="IPR001130">
    <property type="entry name" value="TatD-like"/>
</dbReference>
<dbReference type="Proteomes" id="UP000248961">
    <property type="component" value="Unassembled WGS sequence"/>
</dbReference>
<feature type="binding site" evidence="5">
    <location>
        <position position="194"/>
    </location>
    <ligand>
        <name>a divalent metal cation</name>
        <dbReference type="ChEBI" id="CHEBI:60240"/>
        <label>2</label>
    </ligand>
</feature>
<dbReference type="PANTHER" id="PTHR10060:SF15">
    <property type="entry name" value="DEOXYRIBONUCLEASE TATDN1"/>
    <property type="match status" value="1"/>
</dbReference>
<dbReference type="RefSeq" id="XP_025555932.1">
    <property type="nucleotide sequence ID" value="XM_025699036.1"/>
</dbReference>
<keyword evidence="2" id="KW-0540">Nuclease</keyword>
<dbReference type="EMBL" id="KZ824268">
    <property type="protein sequence ID" value="RAL16778.1"/>
    <property type="molecule type" value="Genomic_DNA"/>
</dbReference>
<evidence type="ECO:0000256" key="2">
    <source>
        <dbReference type="ARBA" id="ARBA00022722"/>
    </source>
</evidence>
<keyword evidence="4" id="KW-0378">Hydrolase</keyword>
<evidence type="ECO:0000313" key="7">
    <source>
        <dbReference type="Proteomes" id="UP000248961"/>
    </source>
</evidence>
<dbReference type="Pfam" id="PF01026">
    <property type="entry name" value="TatD_DNase"/>
    <property type="match status" value="1"/>
</dbReference>
<protein>
    <submittedName>
        <fullName evidence="6">Mg-dependent DNase</fullName>
    </submittedName>
</protein>
<keyword evidence="7" id="KW-1185">Reference proteome</keyword>
<dbReference type="SUPFAM" id="SSF51556">
    <property type="entry name" value="Metallo-dependent hydrolases"/>
    <property type="match status" value="1"/>
</dbReference>
<keyword evidence="3 5" id="KW-0479">Metal-binding</keyword>
<dbReference type="PANTHER" id="PTHR10060">
    <property type="entry name" value="TATD FAMILY DEOXYRIBONUCLEASE"/>
    <property type="match status" value="1"/>
</dbReference>
<dbReference type="OrthoDB" id="6079689at2759"/>
<reference evidence="6 7" key="1">
    <citation type="submission" date="2018-02" db="EMBL/GenBank/DDBJ databases">
        <title>The genomes of Aspergillus section Nigri reveals drivers in fungal speciation.</title>
        <authorList>
            <consortium name="DOE Joint Genome Institute"/>
            <person name="Vesth T.C."/>
            <person name="Nybo J."/>
            <person name="Theobald S."/>
            <person name="Brandl J."/>
            <person name="Frisvad J.C."/>
            <person name="Nielsen K.F."/>
            <person name="Lyhne E.K."/>
            <person name="Kogle M.E."/>
            <person name="Kuo A."/>
            <person name="Riley R."/>
            <person name="Clum A."/>
            <person name="Nolan M."/>
            <person name="Lipzen A."/>
            <person name="Salamov A."/>
            <person name="Henrissat B."/>
            <person name="Wiebenga A."/>
            <person name="De vries R.P."/>
            <person name="Grigoriev I.V."/>
            <person name="Mortensen U.H."/>
            <person name="Andersen M.R."/>
            <person name="Baker S.E."/>
        </authorList>
    </citation>
    <scope>NUCLEOTIDE SEQUENCE [LARGE SCALE GENOMIC DNA]</scope>
    <source>
        <strain evidence="6 7">CBS 101889</strain>
    </source>
</reference>
<dbReference type="PIRSF" id="PIRSF005902">
    <property type="entry name" value="DNase_TatD"/>
    <property type="match status" value="1"/>
</dbReference>
<evidence type="ECO:0000313" key="6">
    <source>
        <dbReference type="EMBL" id="RAL16778.1"/>
    </source>
</evidence>
<organism evidence="6 7">
    <name type="scientific">Aspergillus homomorphus (strain CBS 101889)</name>
    <dbReference type="NCBI Taxonomy" id="1450537"/>
    <lineage>
        <taxon>Eukaryota</taxon>
        <taxon>Fungi</taxon>
        <taxon>Dikarya</taxon>
        <taxon>Ascomycota</taxon>
        <taxon>Pezizomycotina</taxon>
        <taxon>Eurotiomycetes</taxon>
        <taxon>Eurotiomycetidae</taxon>
        <taxon>Eurotiales</taxon>
        <taxon>Aspergillaceae</taxon>
        <taxon>Aspergillus</taxon>
        <taxon>Aspergillus subgen. Circumdati</taxon>
    </lineage>
</organism>
<evidence type="ECO:0000256" key="5">
    <source>
        <dbReference type="PIRSR" id="PIRSR005902-1"/>
    </source>
</evidence>
<evidence type="ECO:0000256" key="1">
    <source>
        <dbReference type="ARBA" id="ARBA00009275"/>
    </source>
</evidence>
<feature type="binding site" evidence="5">
    <location>
        <position position="168"/>
    </location>
    <ligand>
        <name>a divalent metal cation</name>
        <dbReference type="ChEBI" id="CHEBI:60240"/>
        <label>2</label>
    </ligand>
</feature>
<sequence>MADSNPRLRYADVAVTYTADQFQGIYRGKQYHAPDFDQVLKRAQAHNCEKIMLTTMNLAGAHANLEVVQAHPAMCTMTLGVHPYHADELFTTATTEQPLTPNQDYLTTLTTLAQTLLAQTPSPLVAFGEIGLDYSYLDRANKATQQAAFSLQLELAATQFPQLPFFLHVRESCDDVIRLIEPYLPRLPKGGLVHSFTGTRDEMQRLVDLGLGISVNGVSFRTDEGLEMVRAIPLDRLQLETDAPWCEVLEGDERVKKYLVGATELPASRKHGRFVAGLMVKGRNESCAIERVARVVAGVKGLGLEVVARAAWRNSVAMFGLGVEEGGVEGE</sequence>
<dbReference type="GeneID" id="37203325"/>
<accession>A0A395ICE4</accession>
<dbReference type="InterPro" id="IPR050891">
    <property type="entry name" value="TatD-type_Hydrolase"/>
</dbReference>
<evidence type="ECO:0000256" key="3">
    <source>
        <dbReference type="ARBA" id="ARBA00022723"/>
    </source>
</evidence>
<dbReference type="InterPro" id="IPR032466">
    <property type="entry name" value="Metal_Hydrolase"/>
</dbReference>
<dbReference type="VEuPathDB" id="FungiDB:BO97DRAFT_452675"/>
<dbReference type="GO" id="GO:0008296">
    <property type="term" value="F:3'-5'-DNA exonuclease activity"/>
    <property type="evidence" value="ECO:0007669"/>
    <property type="project" value="TreeGrafter"/>
</dbReference>
<feature type="binding site" evidence="5">
    <location>
        <position position="242"/>
    </location>
    <ligand>
        <name>a divalent metal cation</name>
        <dbReference type="ChEBI" id="CHEBI:60240"/>
        <label>1</label>
    </ligand>
</feature>
<dbReference type="GO" id="GO:0046872">
    <property type="term" value="F:metal ion binding"/>
    <property type="evidence" value="ECO:0007669"/>
    <property type="project" value="UniProtKB-KW"/>
</dbReference>
<dbReference type="AlphaFoldDB" id="A0A395ICE4"/>
<proteinExistence type="inferred from homology"/>
<name>A0A395ICE4_ASPHC</name>
<evidence type="ECO:0000256" key="4">
    <source>
        <dbReference type="ARBA" id="ARBA00022801"/>
    </source>
</evidence>
<dbReference type="CDD" id="cd01310">
    <property type="entry name" value="TatD_DNAse"/>
    <property type="match status" value="1"/>
</dbReference>
<gene>
    <name evidence="6" type="ORF">BO97DRAFT_452675</name>
</gene>
<dbReference type="GO" id="GO:0005829">
    <property type="term" value="C:cytosol"/>
    <property type="evidence" value="ECO:0007669"/>
    <property type="project" value="TreeGrafter"/>
</dbReference>
<feature type="binding site" evidence="5">
    <location>
        <position position="129"/>
    </location>
    <ligand>
        <name>a divalent metal cation</name>
        <dbReference type="ChEBI" id="CHEBI:60240"/>
        <label>1</label>
    </ligand>
</feature>